<evidence type="ECO:0000313" key="2">
    <source>
        <dbReference type="EMBL" id="CAC5406988.1"/>
    </source>
</evidence>
<reference evidence="2 3" key="1">
    <citation type="submission" date="2020-06" db="EMBL/GenBank/DDBJ databases">
        <authorList>
            <person name="Li R."/>
            <person name="Bekaert M."/>
        </authorList>
    </citation>
    <scope>NUCLEOTIDE SEQUENCE [LARGE SCALE GENOMIC DNA]</scope>
    <source>
        <strain evidence="3">wild</strain>
    </source>
</reference>
<organism evidence="2 3">
    <name type="scientific">Mytilus coruscus</name>
    <name type="common">Sea mussel</name>
    <dbReference type="NCBI Taxonomy" id="42192"/>
    <lineage>
        <taxon>Eukaryota</taxon>
        <taxon>Metazoa</taxon>
        <taxon>Spiralia</taxon>
        <taxon>Lophotrochozoa</taxon>
        <taxon>Mollusca</taxon>
        <taxon>Bivalvia</taxon>
        <taxon>Autobranchia</taxon>
        <taxon>Pteriomorphia</taxon>
        <taxon>Mytilida</taxon>
        <taxon>Mytiloidea</taxon>
        <taxon>Mytilidae</taxon>
        <taxon>Mytilinae</taxon>
        <taxon>Mytilus</taxon>
    </lineage>
</organism>
<dbReference type="InterPro" id="IPR016186">
    <property type="entry name" value="C-type_lectin-like/link_sf"/>
</dbReference>
<dbReference type="Pfam" id="PF00059">
    <property type="entry name" value="Lectin_C"/>
    <property type="match status" value="1"/>
</dbReference>
<dbReference type="SUPFAM" id="SSF56436">
    <property type="entry name" value="C-type lectin-like"/>
    <property type="match status" value="1"/>
</dbReference>
<dbReference type="Proteomes" id="UP000507470">
    <property type="component" value="Unassembled WGS sequence"/>
</dbReference>
<keyword evidence="3" id="KW-1185">Reference proteome</keyword>
<dbReference type="InterPro" id="IPR016187">
    <property type="entry name" value="CTDL_fold"/>
</dbReference>
<protein>
    <recommendedName>
        <fullName evidence="1">C-type lectin domain-containing protein</fullName>
    </recommendedName>
</protein>
<accession>A0A6J8DE71</accession>
<gene>
    <name evidence="2" type="ORF">MCOR_40500</name>
</gene>
<dbReference type="PROSITE" id="PS50041">
    <property type="entry name" value="C_TYPE_LECTIN_2"/>
    <property type="match status" value="1"/>
</dbReference>
<evidence type="ECO:0000313" key="3">
    <source>
        <dbReference type="Proteomes" id="UP000507470"/>
    </source>
</evidence>
<dbReference type="EMBL" id="CACVKT020007276">
    <property type="protein sequence ID" value="CAC5406988.1"/>
    <property type="molecule type" value="Genomic_DNA"/>
</dbReference>
<evidence type="ECO:0000259" key="1">
    <source>
        <dbReference type="PROSITE" id="PS50041"/>
    </source>
</evidence>
<dbReference type="AlphaFoldDB" id="A0A6J8DE71"/>
<feature type="domain" description="C-type lectin" evidence="1">
    <location>
        <begin position="96"/>
        <end position="211"/>
    </location>
</feature>
<dbReference type="InterPro" id="IPR050111">
    <property type="entry name" value="C-type_lectin/snaclec_domain"/>
</dbReference>
<dbReference type="PANTHER" id="PTHR22803">
    <property type="entry name" value="MANNOSE, PHOSPHOLIPASE, LECTIN RECEPTOR RELATED"/>
    <property type="match status" value="1"/>
</dbReference>
<dbReference type="Gene3D" id="3.10.100.10">
    <property type="entry name" value="Mannose-Binding Protein A, subunit A"/>
    <property type="match status" value="1"/>
</dbReference>
<dbReference type="SMART" id="SM00034">
    <property type="entry name" value="CLECT"/>
    <property type="match status" value="1"/>
</dbReference>
<proteinExistence type="predicted"/>
<name>A0A6J8DE71_MYTCO</name>
<dbReference type="CDD" id="cd00037">
    <property type="entry name" value="CLECT"/>
    <property type="match status" value="1"/>
</dbReference>
<dbReference type="OrthoDB" id="6129875at2759"/>
<sequence length="239" mass="27379">MGVAQLSVVKHDFFTTKDRIILPSSTTIIQQKERSLAACSSLCSIHKACCVASYDRKTKQCNLDKSCCPESEQSADALMLKNRPDSRLCPYGWLRNQNKCYYFSEELKTWVEAKTACEDDGGMLVEVDSKCENDYLKMKASEPGYWLGGTDKQKENVLIWSLSQNVITFTDWYEGEPSNSNGDEHCIVLWDDSGFAWHDQQFHKLCRFICKKGTAIHISHGTLKYLLQMRGINERLYKQ</sequence>
<dbReference type="InterPro" id="IPR001304">
    <property type="entry name" value="C-type_lectin-like"/>
</dbReference>